<dbReference type="Proteomes" id="UP000287651">
    <property type="component" value="Unassembled WGS sequence"/>
</dbReference>
<gene>
    <name evidence="2" type="ORF">B296_00052134</name>
</gene>
<keyword evidence="1" id="KW-0812">Transmembrane</keyword>
<evidence type="ECO:0000313" key="3">
    <source>
        <dbReference type="Proteomes" id="UP000287651"/>
    </source>
</evidence>
<evidence type="ECO:0000256" key="1">
    <source>
        <dbReference type="SAM" id="Phobius"/>
    </source>
</evidence>
<name>A0A426XUN1_ENSVE</name>
<keyword evidence="1" id="KW-1133">Transmembrane helix</keyword>
<reference evidence="2 3" key="1">
    <citation type="journal article" date="2014" name="Agronomy (Basel)">
        <title>A Draft Genome Sequence for Ensete ventricosum, the Drought-Tolerant Tree Against Hunger.</title>
        <authorList>
            <person name="Harrison J."/>
            <person name="Moore K.A."/>
            <person name="Paszkiewicz K."/>
            <person name="Jones T."/>
            <person name="Grant M."/>
            <person name="Ambacheew D."/>
            <person name="Muzemil S."/>
            <person name="Studholme D.J."/>
        </authorList>
    </citation>
    <scope>NUCLEOTIDE SEQUENCE [LARGE SCALE GENOMIC DNA]</scope>
</reference>
<dbReference type="EMBL" id="AMZH03017319">
    <property type="protein sequence ID" value="RRT43175.1"/>
    <property type="molecule type" value="Genomic_DNA"/>
</dbReference>
<proteinExistence type="predicted"/>
<keyword evidence="1" id="KW-0472">Membrane</keyword>
<evidence type="ECO:0000313" key="2">
    <source>
        <dbReference type="EMBL" id="RRT43175.1"/>
    </source>
</evidence>
<feature type="transmembrane region" description="Helical" evidence="1">
    <location>
        <begin position="86"/>
        <end position="104"/>
    </location>
</feature>
<sequence length="107" mass="12221">MVKPEHMKMVEPLPATSRWTCIFKQTPDQITPPWLFGWSALLFFMREAQSPDRLQHGEVGFFGCASSLPLPSVAPFEMAGSRTKRIVFLLCILLLTLVLSRYLLHML</sequence>
<protein>
    <submittedName>
        <fullName evidence="2">Uncharacterized protein</fullName>
    </submittedName>
</protein>
<accession>A0A426XUN1</accession>
<dbReference type="AlphaFoldDB" id="A0A426XUN1"/>
<comment type="caution">
    <text evidence="2">The sequence shown here is derived from an EMBL/GenBank/DDBJ whole genome shotgun (WGS) entry which is preliminary data.</text>
</comment>
<organism evidence="2 3">
    <name type="scientific">Ensete ventricosum</name>
    <name type="common">Abyssinian banana</name>
    <name type="synonym">Musa ensete</name>
    <dbReference type="NCBI Taxonomy" id="4639"/>
    <lineage>
        <taxon>Eukaryota</taxon>
        <taxon>Viridiplantae</taxon>
        <taxon>Streptophyta</taxon>
        <taxon>Embryophyta</taxon>
        <taxon>Tracheophyta</taxon>
        <taxon>Spermatophyta</taxon>
        <taxon>Magnoliopsida</taxon>
        <taxon>Liliopsida</taxon>
        <taxon>Zingiberales</taxon>
        <taxon>Musaceae</taxon>
        <taxon>Ensete</taxon>
    </lineage>
</organism>